<evidence type="ECO:0000313" key="10">
    <source>
        <dbReference type="EMBL" id="PWB85001.1"/>
    </source>
</evidence>
<gene>
    <name evidence="10" type="primary">yknZ</name>
    <name evidence="10" type="ORF">MBBWO_13140</name>
</gene>
<dbReference type="EMBL" id="MZGU01000006">
    <property type="protein sequence ID" value="PWB85001.1"/>
    <property type="molecule type" value="Genomic_DNA"/>
</dbReference>
<keyword evidence="2" id="KW-1003">Cell membrane</keyword>
<name>A0A2U1S5S7_9EURY</name>
<dbReference type="InterPro" id="IPR025857">
    <property type="entry name" value="MacB_PCD"/>
</dbReference>
<evidence type="ECO:0000256" key="3">
    <source>
        <dbReference type="ARBA" id="ARBA00022692"/>
    </source>
</evidence>
<sequence>MSFLSLIVKNPFRNKSRALLAIIGIGIGLATIVALGGITNGLIASAEDTLHSGGTDITIVGSESASAQATSFGTATVSEDWIDKVNNVSGVDQSVGVYSTMLTSQEIPMLSIVGIDRDDVSFADLTITDGELFDKNSSEVVVGKVMAENEDIDVGDSVTIGQEDYDVVGIFESGNSNQDMSLFMDLGKTQELVQDEGNITAIFVKVNPDYDVDAVADDITNQYGDNLTTVTSLSDMAMVGDMIDMLNGASWGISLLAIIIGAVGIINTMLMSVLERTRELGVLKAVGWSGKRILGMIIGESIVITLFAGVVGSIVGVIVVELFTSLNLLGGMTPVYTIDIFVQAFAIAIVVGILGGLYPAIKAIKLPPTEALRYE</sequence>
<dbReference type="OrthoDB" id="11469at2157"/>
<evidence type="ECO:0000313" key="11">
    <source>
        <dbReference type="Proteomes" id="UP000245577"/>
    </source>
</evidence>
<evidence type="ECO:0000256" key="5">
    <source>
        <dbReference type="ARBA" id="ARBA00023136"/>
    </source>
</evidence>
<feature type="transmembrane region" description="Helical" evidence="7">
    <location>
        <begin position="18"/>
        <end position="38"/>
    </location>
</feature>
<feature type="transmembrane region" description="Helical" evidence="7">
    <location>
        <begin position="251"/>
        <end position="274"/>
    </location>
</feature>
<comment type="caution">
    <text evidence="10">The sequence shown here is derived from an EMBL/GenBank/DDBJ whole genome shotgun (WGS) entry which is preliminary data.</text>
</comment>
<dbReference type="AlphaFoldDB" id="A0A2U1S5S7"/>
<dbReference type="RefSeq" id="WP_116670097.1">
    <property type="nucleotide sequence ID" value="NZ_MZGU01000006.1"/>
</dbReference>
<dbReference type="PANTHER" id="PTHR30572">
    <property type="entry name" value="MEMBRANE COMPONENT OF TRANSPORTER-RELATED"/>
    <property type="match status" value="1"/>
</dbReference>
<feature type="domain" description="MacB-like periplasmic core" evidence="9">
    <location>
        <begin position="19"/>
        <end position="221"/>
    </location>
</feature>
<dbReference type="InterPro" id="IPR050250">
    <property type="entry name" value="Macrolide_Exporter_MacB"/>
</dbReference>
<dbReference type="GO" id="GO:0005886">
    <property type="term" value="C:plasma membrane"/>
    <property type="evidence" value="ECO:0007669"/>
    <property type="project" value="UniProtKB-SubCell"/>
</dbReference>
<dbReference type="GO" id="GO:0022857">
    <property type="term" value="F:transmembrane transporter activity"/>
    <property type="evidence" value="ECO:0007669"/>
    <property type="project" value="TreeGrafter"/>
</dbReference>
<evidence type="ECO:0000259" key="8">
    <source>
        <dbReference type="Pfam" id="PF02687"/>
    </source>
</evidence>
<dbReference type="Pfam" id="PF02687">
    <property type="entry name" value="FtsX"/>
    <property type="match status" value="1"/>
</dbReference>
<proteinExistence type="inferred from homology"/>
<evidence type="ECO:0000256" key="1">
    <source>
        <dbReference type="ARBA" id="ARBA00004651"/>
    </source>
</evidence>
<keyword evidence="4 7" id="KW-1133">Transmembrane helix</keyword>
<keyword evidence="3 7" id="KW-0812">Transmembrane</keyword>
<dbReference type="Pfam" id="PF12704">
    <property type="entry name" value="MacB_PCD"/>
    <property type="match status" value="1"/>
</dbReference>
<evidence type="ECO:0000256" key="6">
    <source>
        <dbReference type="ARBA" id="ARBA00038076"/>
    </source>
</evidence>
<evidence type="ECO:0000256" key="2">
    <source>
        <dbReference type="ARBA" id="ARBA00022475"/>
    </source>
</evidence>
<organism evidence="10 11">
    <name type="scientific">Methanobrevibacter woesei</name>
    <dbReference type="NCBI Taxonomy" id="190976"/>
    <lineage>
        <taxon>Archaea</taxon>
        <taxon>Methanobacteriati</taxon>
        <taxon>Methanobacteriota</taxon>
        <taxon>Methanomada group</taxon>
        <taxon>Methanobacteria</taxon>
        <taxon>Methanobacteriales</taxon>
        <taxon>Methanobacteriaceae</taxon>
        <taxon>Methanobrevibacter</taxon>
    </lineage>
</organism>
<keyword evidence="11" id="KW-1185">Reference proteome</keyword>
<feature type="domain" description="ABC3 transporter permease C-terminal" evidence="8">
    <location>
        <begin position="253"/>
        <end position="368"/>
    </location>
</feature>
<dbReference type="InterPro" id="IPR003838">
    <property type="entry name" value="ABC3_permease_C"/>
</dbReference>
<dbReference type="PANTHER" id="PTHR30572:SF4">
    <property type="entry name" value="ABC TRANSPORTER PERMEASE YTRF"/>
    <property type="match status" value="1"/>
</dbReference>
<reference evidence="10 11" key="1">
    <citation type="submission" date="2017-03" db="EMBL/GenBank/DDBJ databases">
        <title>Genome sequence of Methanobrevibacter wosei.</title>
        <authorList>
            <person name="Poehlein A."/>
            <person name="Seedorf H."/>
            <person name="Daniel R."/>
        </authorList>
    </citation>
    <scope>NUCLEOTIDE SEQUENCE [LARGE SCALE GENOMIC DNA]</scope>
    <source>
        <strain evidence="10 11">DSM 11979</strain>
    </source>
</reference>
<feature type="transmembrane region" description="Helical" evidence="7">
    <location>
        <begin position="294"/>
        <end position="320"/>
    </location>
</feature>
<comment type="subcellular location">
    <subcellularLocation>
        <location evidence="1">Cell membrane</location>
        <topology evidence="1">Multi-pass membrane protein</topology>
    </subcellularLocation>
</comment>
<keyword evidence="5 7" id="KW-0472">Membrane</keyword>
<evidence type="ECO:0000256" key="7">
    <source>
        <dbReference type="SAM" id="Phobius"/>
    </source>
</evidence>
<protein>
    <submittedName>
        <fullName evidence="10">Putative ABC transporter permease YknZ</fullName>
    </submittedName>
</protein>
<accession>A0A2U1S5S7</accession>
<comment type="similarity">
    <text evidence="6">Belongs to the ABC-4 integral membrane protein family.</text>
</comment>
<dbReference type="Proteomes" id="UP000245577">
    <property type="component" value="Unassembled WGS sequence"/>
</dbReference>
<evidence type="ECO:0000256" key="4">
    <source>
        <dbReference type="ARBA" id="ARBA00022989"/>
    </source>
</evidence>
<evidence type="ECO:0000259" key="9">
    <source>
        <dbReference type="Pfam" id="PF12704"/>
    </source>
</evidence>
<feature type="transmembrane region" description="Helical" evidence="7">
    <location>
        <begin position="340"/>
        <end position="361"/>
    </location>
</feature>